<dbReference type="Pfam" id="PF13966">
    <property type="entry name" value="zf-RVT"/>
    <property type="match status" value="1"/>
</dbReference>
<evidence type="ECO:0000313" key="3">
    <source>
        <dbReference type="Proteomes" id="UP001180020"/>
    </source>
</evidence>
<reference evidence="2" key="2">
    <citation type="submission" date="2023-06" db="EMBL/GenBank/DDBJ databases">
        <authorList>
            <person name="Ma L."/>
            <person name="Liu K.-W."/>
            <person name="Li Z."/>
            <person name="Hsiao Y.-Y."/>
            <person name="Qi Y."/>
            <person name="Fu T."/>
            <person name="Tang G."/>
            <person name="Zhang D."/>
            <person name="Sun W.-H."/>
            <person name="Liu D.-K."/>
            <person name="Li Y."/>
            <person name="Chen G.-Z."/>
            <person name="Liu X.-D."/>
            <person name="Liao X.-Y."/>
            <person name="Jiang Y.-T."/>
            <person name="Yu X."/>
            <person name="Hao Y."/>
            <person name="Huang J."/>
            <person name="Zhao X.-W."/>
            <person name="Ke S."/>
            <person name="Chen Y.-Y."/>
            <person name="Wu W.-L."/>
            <person name="Hsu J.-L."/>
            <person name="Lin Y.-F."/>
            <person name="Huang M.-D."/>
            <person name="Li C.-Y."/>
            <person name="Huang L."/>
            <person name="Wang Z.-W."/>
            <person name="Zhao X."/>
            <person name="Zhong W.-Y."/>
            <person name="Peng D.-H."/>
            <person name="Ahmad S."/>
            <person name="Lan S."/>
            <person name="Zhang J.-S."/>
            <person name="Tsai W.-C."/>
            <person name="Van De Peer Y."/>
            <person name="Liu Z.-J."/>
        </authorList>
    </citation>
    <scope>NUCLEOTIDE SEQUENCE</scope>
    <source>
        <strain evidence="2">CP</strain>
        <tissue evidence="2">Leaves</tissue>
    </source>
</reference>
<gene>
    <name evidence="2" type="ORF">QJS10_CPB18g00521</name>
</gene>
<organism evidence="2 3">
    <name type="scientific">Acorus calamus</name>
    <name type="common">Sweet flag</name>
    <dbReference type="NCBI Taxonomy" id="4465"/>
    <lineage>
        <taxon>Eukaryota</taxon>
        <taxon>Viridiplantae</taxon>
        <taxon>Streptophyta</taxon>
        <taxon>Embryophyta</taxon>
        <taxon>Tracheophyta</taxon>
        <taxon>Spermatophyta</taxon>
        <taxon>Magnoliopsida</taxon>
        <taxon>Liliopsida</taxon>
        <taxon>Acoraceae</taxon>
        <taxon>Acorus</taxon>
    </lineage>
</organism>
<protein>
    <recommendedName>
        <fullName evidence="1">Reverse transcriptase zinc-binding domain-containing protein</fullName>
    </recommendedName>
</protein>
<name>A0AAV9CLU4_ACOCL</name>
<sequence length="107" mass="11987">MGTKPFRGLLSEEGLHVVVVRQAFRPTNGSLHFEAYRAKWRPSDPTECTFCQAEPETVEHLLLRCPFGARMWRELGKATGLRFQCQTMPEIRDALSSAGTSTHALPA</sequence>
<dbReference type="InterPro" id="IPR026960">
    <property type="entry name" value="RVT-Znf"/>
</dbReference>
<dbReference type="AlphaFoldDB" id="A0AAV9CLU4"/>
<keyword evidence="3" id="KW-1185">Reference proteome</keyword>
<comment type="caution">
    <text evidence="2">The sequence shown here is derived from an EMBL/GenBank/DDBJ whole genome shotgun (WGS) entry which is preliminary data.</text>
</comment>
<proteinExistence type="predicted"/>
<reference evidence="2" key="1">
    <citation type="journal article" date="2023" name="Nat. Commun.">
        <title>Diploid and tetraploid genomes of Acorus and the evolution of monocots.</title>
        <authorList>
            <person name="Ma L."/>
            <person name="Liu K.W."/>
            <person name="Li Z."/>
            <person name="Hsiao Y.Y."/>
            <person name="Qi Y."/>
            <person name="Fu T."/>
            <person name="Tang G.D."/>
            <person name="Zhang D."/>
            <person name="Sun W.H."/>
            <person name="Liu D.K."/>
            <person name="Li Y."/>
            <person name="Chen G.Z."/>
            <person name="Liu X.D."/>
            <person name="Liao X.Y."/>
            <person name="Jiang Y.T."/>
            <person name="Yu X."/>
            <person name="Hao Y."/>
            <person name="Huang J."/>
            <person name="Zhao X.W."/>
            <person name="Ke S."/>
            <person name="Chen Y.Y."/>
            <person name="Wu W.L."/>
            <person name="Hsu J.L."/>
            <person name="Lin Y.F."/>
            <person name="Huang M.D."/>
            <person name="Li C.Y."/>
            <person name="Huang L."/>
            <person name="Wang Z.W."/>
            <person name="Zhao X."/>
            <person name="Zhong W.Y."/>
            <person name="Peng D.H."/>
            <person name="Ahmad S."/>
            <person name="Lan S."/>
            <person name="Zhang J.S."/>
            <person name="Tsai W.C."/>
            <person name="Van de Peer Y."/>
            <person name="Liu Z.J."/>
        </authorList>
    </citation>
    <scope>NUCLEOTIDE SEQUENCE</scope>
    <source>
        <strain evidence="2">CP</strain>
    </source>
</reference>
<feature type="domain" description="Reverse transcriptase zinc-binding" evidence="1">
    <location>
        <begin position="29"/>
        <end position="72"/>
    </location>
</feature>
<dbReference type="Proteomes" id="UP001180020">
    <property type="component" value="Unassembled WGS sequence"/>
</dbReference>
<dbReference type="EMBL" id="JAUJYO010000018">
    <property type="protein sequence ID" value="KAK1289956.1"/>
    <property type="molecule type" value="Genomic_DNA"/>
</dbReference>
<evidence type="ECO:0000259" key="1">
    <source>
        <dbReference type="Pfam" id="PF13966"/>
    </source>
</evidence>
<evidence type="ECO:0000313" key="2">
    <source>
        <dbReference type="EMBL" id="KAK1289956.1"/>
    </source>
</evidence>
<accession>A0AAV9CLU4</accession>